<feature type="modified residue" description="N6-(pyridoxal phosphate)lysine" evidence="8 9">
    <location>
        <position position="293"/>
    </location>
</feature>
<dbReference type="Pfam" id="PF12390">
    <property type="entry name" value="Se-cys_synth_N"/>
    <property type="match status" value="1"/>
</dbReference>
<evidence type="ECO:0000256" key="7">
    <source>
        <dbReference type="ARBA" id="ARBA00044507"/>
    </source>
</evidence>
<evidence type="ECO:0000256" key="6">
    <source>
        <dbReference type="ARBA" id="ARBA00023266"/>
    </source>
</evidence>
<comment type="caution">
    <text evidence="11">The sequence shown here is derived from an EMBL/GenBank/DDBJ whole genome shotgun (WGS) entry which is preliminary data.</text>
</comment>
<dbReference type="GO" id="GO:0004125">
    <property type="term" value="F:L-seryl-tRNA(Sec) selenium transferase activity"/>
    <property type="evidence" value="ECO:0007669"/>
    <property type="project" value="UniProtKB-UniRule"/>
</dbReference>
<dbReference type="InterPro" id="IPR018319">
    <property type="entry name" value="SelA-like"/>
</dbReference>
<dbReference type="EC" id="2.9.1.1" evidence="8"/>
<dbReference type="SUPFAM" id="SSF53383">
    <property type="entry name" value="PLP-dependent transferases"/>
    <property type="match status" value="1"/>
</dbReference>
<evidence type="ECO:0000256" key="3">
    <source>
        <dbReference type="ARBA" id="ARBA00022679"/>
    </source>
</evidence>
<dbReference type="HAMAP" id="MF_00423">
    <property type="entry name" value="SelA"/>
    <property type="match status" value="1"/>
</dbReference>
<comment type="cofactor">
    <cofactor evidence="1 8 9">
        <name>pyridoxal 5'-phosphate</name>
        <dbReference type="ChEBI" id="CHEBI:597326"/>
    </cofactor>
</comment>
<keyword evidence="2 8" id="KW-0963">Cytoplasm</keyword>
<organism evidence="11 12">
    <name type="scientific">Candidatus Nitrobium versatile</name>
    <dbReference type="NCBI Taxonomy" id="2884831"/>
    <lineage>
        <taxon>Bacteria</taxon>
        <taxon>Pseudomonadati</taxon>
        <taxon>Nitrospirota</taxon>
        <taxon>Nitrospiria</taxon>
        <taxon>Nitrospirales</taxon>
        <taxon>Nitrospiraceae</taxon>
        <taxon>Candidatus Nitrobium</taxon>
    </lineage>
</organism>
<dbReference type="InterPro" id="IPR004534">
    <property type="entry name" value="SelA_trans"/>
</dbReference>
<evidence type="ECO:0000313" key="12">
    <source>
        <dbReference type="Proteomes" id="UP000705867"/>
    </source>
</evidence>
<evidence type="ECO:0000256" key="2">
    <source>
        <dbReference type="ARBA" id="ARBA00022490"/>
    </source>
</evidence>
<dbReference type="GO" id="GO:0001514">
    <property type="term" value="P:selenocysteine incorporation"/>
    <property type="evidence" value="ECO:0007669"/>
    <property type="project" value="UniProtKB-UniRule"/>
</dbReference>
<evidence type="ECO:0000256" key="4">
    <source>
        <dbReference type="ARBA" id="ARBA00022898"/>
    </source>
</evidence>
<keyword evidence="6 8" id="KW-0711">Selenium</keyword>
<dbReference type="Pfam" id="PF03841">
    <property type="entry name" value="SelA"/>
    <property type="match status" value="1"/>
</dbReference>
<comment type="function">
    <text evidence="8">Converts seryl-tRNA(Sec) to selenocysteinyl-tRNA(Sec) required for selenoprotein biosynthesis.</text>
</comment>
<dbReference type="PANTHER" id="PTHR32328">
    <property type="entry name" value="L-SERYL-TRNA(SEC) SELENIUM TRANSFERASE"/>
    <property type="match status" value="1"/>
</dbReference>
<reference evidence="11" key="2">
    <citation type="submission" date="2021-08" db="EMBL/GenBank/DDBJ databases">
        <authorList>
            <person name="Dalcin Martins P."/>
        </authorList>
    </citation>
    <scope>NUCLEOTIDE SEQUENCE</scope>
    <source>
        <strain evidence="11">MAG_39</strain>
    </source>
</reference>
<evidence type="ECO:0000256" key="8">
    <source>
        <dbReference type="HAMAP-Rule" id="MF_00423"/>
    </source>
</evidence>
<reference evidence="11" key="1">
    <citation type="journal article" date="2021" name="bioRxiv">
        <title>Unraveling nitrogen, sulfur and carbon metabolic pathways and microbial community transcriptional responses to substrate deprivation and toxicity stresses in a bioreactor mimicking anoxic brackish coastal sediment conditions.</title>
        <authorList>
            <person name="Martins P.D."/>
            <person name="Echeveste M.J."/>
            <person name="Arshad A."/>
            <person name="Kurth J."/>
            <person name="Ouboter H."/>
            <person name="Jetten M.S.M."/>
            <person name="Welte C.U."/>
        </authorList>
    </citation>
    <scope>NUCLEOTIDE SEQUENCE</scope>
    <source>
        <strain evidence="11">MAG_39</strain>
    </source>
</reference>
<dbReference type="PANTHER" id="PTHR32328:SF0">
    <property type="entry name" value="L-SERYL-TRNA(SEC) SELENIUM TRANSFERASE"/>
    <property type="match status" value="1"/>
</dbReference>
<accession>A0A953J338</accession>
<keyword evidence="3 8" id="KW-0808">Transferase</keyword>
<evidence type="ECO:0000313" key="11">
    <source>
        <dbReference type="EMBL" id="MBZ0155368.1"/>
    </source>
</evidence>
<gene>
    <name evidence="8 11" type="primary">selA</name>
    <name evidence="11" type="ORF">K8I29_04025</name>
</gene>
<dbReference type="InterPro" id="IPR015421">
    <property type="entry name" value="PyrdxlP-dep_Trfase_major"/>
</dbReference>
<evidence type="ECO:0000256" key="9">
    <source>
        <dbReference type="PIRSR" id="PIRSR618319-50"/>
    </source>
</evidence>
<proteinExistence type="inferred from homology"/>
<keyword evidence="5 8" id="KW-0648">Protein biosynthesis</keyword>
<dbReference type="Gene3D" id="3.40.640.10">
    <property type="entry name" value="Type I PLP-dependent aspartate aminotransferase-like (Major domain)"/>
    <property type="match status" value="1"/>
</dbReference>
<dbReference type="Proteomes" id="UP000705867">
    <property type="component" value="Unassembled WGS sequence"/>
</dbReference>
<dbReference type="AlphaFoldDB" id="A0A953J338"/>
<keyword evidence="4 8" id="KW-0663">Pyridoxal phosphate</keyword>
<evidence type="ECO:0000256" key="1">
    <source>
        <dbReference type="ARBA" id="ARBA00001933"/>
    </source>
</evidence>
<evidence type="ECO:0000256" key="5">
    <source>
        <dbReference type="ARBA" id="ARBA00022917"/>
    </source>
</evidence>
<name>A0A953J338_9BACT</name>
<dbReference type="Gene3D" id="3.90.1150.180">
    <property type="match status" value="1"/>
</dbReference>
<comment type="pathway">
    <text evidence="8">Aminoacyl-tRNA biosynthesis; selenocysteinyl-tRNA(Sec) biosynthesis; selenocysteinyl-tRNA(Sec) from L-seryl-tRNA(Sec) (bacterial route): step 1/1.</text>
</comment>
<protein>
    <recommendedName>
        <fullName evidence="8">L-seryl-tRNA(Sec) selenium transferase</fullName>
        <ecNumber evidence="8">2.9.1.1</ecNumber>
    </recommendedName>
    <alternativeName>
        <fullName evidence="8">Selenocysteine synthase</fullName>
        <shortName evidence="8">Sec synthase</shortName>
    </alternativeName>
    <alternativeName>
        <fullName evidence="8">Selenocysteinyl-tRNA(Sec) synthase</fullName>
    </alternativeName>
</protein>
<comment type="similarity">
    <text evidence="7 8">Belongs to the SelA family.</text>
</comment>
<sequence>MDKRQLLASLPSVDEILKSPKGLEWQQSFPRRCVLRAIRETLEQRRQAIRRGDGKGLSIAELWPDIQARAEELSSFSLQPLINATGIVIHTNLGRSVLPEEVLDQVKRIACGYSNLEYDLGKGRRGKRYAHVQEVLNEITGAEASLIVNNNAAAVLVCLSALAAGQEVIVSRGELVEIGGSFRIPDVMAASGTLLREVGTTNKTHLRDYEGAITAETALLLKVHQSNYRIIGFTGEVGIEEMSALGRKHSLPVMFDLGSGCLIDLKPYGVQREPTVQEVVRAGVDLVTFSGDKLLGGPQGGVITGKRELIERIARHPLMRALRVDKLTLAAFEATLMYYLDEEKAKEQLPTLKMLLQHPEELEGRAQRIASAVRGALGVSSEAIASLQVREDFSQSGGGALPEVEFKTYVAAVKPLRLSVNRLEERLRRGRPPVIARIQDDLLLLDARTVRDHEIVTLVEAVRAALAA</sequence>
<dbReference type="EMBL" id="JAIOIV010000031">
    <property type="protein sequence ID" value="MBZ0155368.1"/>
    <property type="molecule type" value="Genomic_DNA"/>
</dbReference>
<comment type="subcellular location">
    <subcellularLocation>
        <location evidence="8">Cytoplasm</location>
    </subcellularLocation>
</comment>
<feature type="domain" description="L-seryl-tRNA selenium transferase N-terminal" evidence="10">
    <location>
        <begin position="7"/>
        <end position="46"/>
    </location>
</feature>
<dbReference type="NCBIfam" id="TIGR00474">
    <property type="entry name" value="selA"/>
    <property type="match status" value="1"/>
</dbReference>
<dbReference type="GO" id="GO:0005737">
    <property type="term" value="C:cytoplasm"/>
    <property type="evidence" value="ECO:0007669"/>
    <property type="project" value="UniProtKB-SubCell"/>
</dbReference>
<dbReference type="InterPro" id="IPR015424">
    <property type="entry name" value="PyrdxlP-dep_Trfase"/>
</dbReference>
<evidence type="ECO:0000259" key="10">
    <source>
        <dbReference type="Pfam" id="PF12390"/>
    </source>
</evidence>
<comment type="catalytic activity">
    <reaction evidence="8">
        <text>L-seryl-tRNA(Sec) + selenophosphate + H(+) = L-selenocysteinyl-tRNA(Sec) + phosphate</text>
        <dbReference type="Rhea" id="RHEA:22728"/>
        <dbReference type="Rhea" id="RHEA-COMP:9742"/>
        <dbReference type="Rhea" id="RHEA-COMP:9743"/>
        <dbReference type="ChEBI" id="CHEBI:15378"/>
        <dbReference type="ChEBI" id="CHEBI:16144"/>
        <dbReference type="ChEBI" id="CHEBI:43474"/>
        <dbReference type="ChEBI" id="CHEBI:78533"/>
        <dbReference type="ChEBI" id="CHEBI:78573"/>
        <dbReference type="EC" id="2.9.1.1"/>
    </reaction>
</comment>
<dbReference type="InterPro" id="IPR025862">
    <property type="entry name" value="SelA_trans_N_dom"/>
</dbReference>
<dbReference type="GO" id="GO:0001717">
    <property type="term" value="P:conversion of seryl-tRNAsec to selenocys-tRNAsec"/>
    <property type="evidence" value="ECO:0007669"/>
    <property type="project" value="UniProtKB-UniRule"/>
</dbReference>